<dbReference type="Pfam" id="PF00583">
    <property type="entry name" value="Acetyltransf_1"/>
    <property type="match status" value="1"/>
</dbReference>
<name>A0ABS2ZFT5_9BACL</name>
<dbReference type="PROSITE" id="PS51186">
    <property type="entry name" value="GNAT"/>
    <property type="match status" value="1"/>
</dbReference>
<proteinExistence type="predicted"/>
<dbReference type="Gene3D" id="3.40.630.30">
    <property type="match status" value="1"/>
</dbReference>
<organism evidence="2 3">
    <name type="scientific">Fictibacillus barbaricus</name>
    <dbReference type="NCBI Taxonomy" id="182136"/>
    <lineage>
        <taxon>Bacteria</taxon>
        <taxon>Bacillati</taxon>
        <taxon>Bacillota</taxon>
        <taxon>Bacilli</taxon>
        <taxon>Bacillales</taxon>
        <taxon>Fictibacillaceae</taxon>
        <taxon>Fictibacillus</taxon>
    </lineage>
</organism>
<comment type="caution">
    <text evidence="2">The sequence shown here is derived from an EMBL/GenBank/DDBJ whole genome shotgun (WGS) entry which is preliminary data.</text>
</comment>
<dbReference type="EMBL" id="JAFHKS010000044">
    <property type="protein sequence ID" value="MBN3546212.1"/>
    <property type="molecule type" value="Genomic_DNA"/>
</dbReference>
<dbReference type="InterPro" id="IPR016181">
    <property type="entry name" value="Acyl_CoA_acyltransferase"/>
</dbReference>
<dbReference type="InterPro" id="IPR000182">
    <property type="entry name" value="GNAT_dom"/>
</dbReference>
<feature type="domain" description="N-acetyltransferase" evidence="1">
    <location>
        <begin position="10"/>
        <end position="179"/>
    </location>
</feature>
<dbReference type="Proteomes" id="UP001319060">
    <property type="component" value="Unassembled WGS sequence"/>
</dbReference>
<keyword evidence="3" id="KW-1185">Reference proteome</keyword>
<accession>A0ABS2ZFT5</accession>
<evidence type="ECO:0000259" key="1">
    <source>
        <dbReference type="PROSITE" id="PS51186"/>
    </source>
</evidence>
<gene>
    <name evidence="2" type="ORF">JYA64_12980</name>
</gene>
<dbReference type="SUPFAM" id="SSF55729">
    <property type="entry name" value="Acyl-CoA N-acyltransferases (Nat)"/>
    <property type="match status" value="1"/>
</dbReference>
<sequence length="179" mass="20528">MASKHVYKTLTLKDLSPGLLQSFIRYQETKRVWYEDNNEFQVKDDYFIDDWSEEKKESVIEALRQCITDGGAVIGSFDDDELVGFASVESMRFGSEDEYVELSYIHVSGGQRGFGIGSNLFKRCCEVARRFGAKKLYIAAHPSIESQNFYKAVGCTPAVEINRDIWDKERLDIQLEKVL</sequence>
<dbReference type="CDD" id="cd04301">
    <property type="entry name" value="NAT_SF"/>
    <property type="match status" value="1"/>
</dbReference>
<evidence type="ECO:0000313" key="2">
    <source>
        <dbReference type="EMBL" id="MBN3546212.1"/>
    </source>
</evidence>
<dbReference type="RefSeq" id="WP_188400555.1">
    <property type="nucleotide sequence ID" value="NZ_BMCE01000001.1"/>
</dbReference>
<reference evidence="2 3" key="1">
    <citation type="submission" date="2021-01" db="EMBL/GenBank/DDBJ databases">
        <title>Genome Sequencing of Type Strains.</title>
        <authorList>
            <person name="Lemaire J.F."/>
            <person name="Inderbitzin P."/>
            <person name="Collins S.B."/>
            <person name="Wespe N."/>
            <person name="Knight-Connoni V."/>
        </authorList>
    </citation>
    <scope>NUCLEOTIDE SEQUENCE [LARGE SCALE GENOMIC DNA]</scope>
    <source>
        <strain evidence="2 3">DSM 14730</strain>
    </source>
</reference>
<protein>
    <submittedName>
        <fullName evidence="2">GNAT family N-acetyltransferase</fullName>
    </submittedName>
</protein>
<evidence type="ECO:0000313" key="3">
    <source>
        <dbReference type="Proteomes" id="UP001319060"/>
    </source>
</evidence>